<dbReference type="PANTHER" id="PTHR42760:SF133">
    <property type="entry name" value="3-OXOACYL-[ACYL-CARRIER-PROTEIN] REDUCTASE"/>
    <property type="match status" value="1"/>
</dbReference>
<dbReference type="RefSeq" id="WP_246902333.1">
    <property type="nucleotide sequence ID" value="NZ_JALJRB010000001.1"/>
</dbReference>
<dbReference type="Pfam" id="PF00106">
    <property type="entry name" value="adh_short"/>
    <property type="match status" value="1"/>
</dbReference>
<evidence type="ECO:0000313" key="4">
    <source>
        <dbReference type="EMBL" id="MCJ8499195.1"/>
    </source>
</evidence>
<dbReference type="InterPro" id="IPR002347">
    <property type="entry name" value="SDR_fam"/>
</dbReference>
<reference evidence="4" key="1">
    <citation type="submission" date="2022-04" db="EMBL/GenBank/DDBJ databases">
        <title>Desulfatitalea alkaliphila sp. nov., a novel anaerobic sulfate-reducing bacterium isolated from terrestrial mud volcano, Taman Peninsula, Russia.</title>
        <authorList>
            <person name="Khomyakova M.A."/>
            <person name="Merkel A.Y."/>
            <person name="Slobodkin A.I."/>
        </authorList>
    </citation>
    <scope>NUCLEOTIDE SEQUENCE</scope>
    <source>
        <strain evidence="4">M08but</strain>
    </source>
</reference>
<dbReference type="InterPro" id="IPR020904">
    <property type="entry name" value="Sc_DH/Rdtase_CS"/>
</dbReference>
<dbReference type="Proteomes" id="UP001165427">
    <property type="component" value="Unassembled WGS sequence"/>
</dbReference>
<dbReference type="PANTHER" id="PTHR42760">
    <property type="entry name" value="SHORT-CHAIN DEHYDROGENASES/REDUCTASES FAMILY MEMBER"/>
    <property type="match status" value="1"/>
</dbReference>
<dbReference type="InterPro" id="IPR036291">
    <property type="entry name" value="NAD(P)-bd_dom_sf"/>
</dbReference>
<name>A0AA41R0Z5_9BACT</name>
<dbReference type="GO" id="GO:0016616">
    <property type="term" value="F:oxidoreductase activity, acting on the CH-OH group of donors, NAD or NADP as acceptor"/>
    <property type="evidence" value="ECO:0007669"/>
    <property type="project" value="TreeGrafter"/>
</dbReference>
<dbReference type="FunFam" id="3.40.50.720:FF:000084">
    <property type="entry name" value="Short-chain dehydrogenase reductase"/>
    <property type="match status" value="1"/>
</dbReference>
<protein>
    <submittedName>
        <fullName evidence="4">SDR family oxidoreductase</fullName>
    </submittedName>
</protein>
<comment type="caution">
    <text evidence="4">The sequence shown here is derived from an EMBL/GenBank/DDBJ whole genome shotgun (WGS) entry which is preliminary data.</text>
</comment>
<dbReference type="Gene3D" id="3.40.50.720">
    <property type="entry name" value="NAD(P)-binding Rossmann-like Domain"/>
    <property type="match status" value="1"/>
</dbReference>
<keyword evidence="2" id="KW-0560">Oxidoreductase</keyword>
<dbReference type="PRINTS" id="PR00081">
    <property type="entry name" value="GDHRDH"/>
</dbReference>
<sequence>MITLEMTDRVTLVTGAGGGIGGGIANVFAQAGAKVYAADLEWEDAQATAAPLLSEGFAVEAVELDVTRKDRIAALVERIVEKDGKIDHLINSAGIMVSKPYMETTDDEFRKILEVNLVGVNNCCQAVLKQMIPRRQGKIVNVLSASSRMGSDFFSHYSASKFGLMGLTQSIGLAAARHNINVNGICPGVVITRLGEKQGGRLIQQMARYSGKDEALLQENVRKSIPLRRFQSGEDIGHTALFLCSDLAANITCQAINVCGGMRMN</sequence>
<dbReference type="CDD" id="cd05233">
    <property type="entry name" value="SDR_c"/>
    <property type="match status" value="1"/>
</dbReference>
<dbReference type="PROSITE" id="PS00061">
    <property type="entry name" value="ADH_SHORT"/>
    <property type="match status" value="1"/>
</dbReference>
<dbReference type="SUPFAM" id="SSF51735">
    <property type="entry name" value="NAD(P)-binding Rossmann-fold domains"/>
    <property type="match status" value="1"/>
</dbReference>
<gene>
    <name evidence="4" type="ORF">MRX98_01300</name>
</gene>
<evidence type="ECO:0000313" key="5">
    <source>
        <dbReference type="Proteomes" id="UP001165427"/>
    </source>
</evidence>
<dbReference type="PRINTS" id="PR00080">
    <property type="entry name" value="SDRFAMILY"/>
</dbReference>
<keyword evidence="5" id="KW-1185">Reference proteome</keyword>
<dbReference type="EMBL" id="JALJRB010000001">
    <property type="protein sequence ID" value="MCJ8499195.1"/>
    <property type="molecule type" value="Genomic_DNA"/>
</dbReference>
<comment type="similarity">
    <text evidence="1 3">Belongs to the short-chain dehydrogenases/reductases (SDR) family.</text>
</comment>
<evidence type="ECO:0000256" key="2">
    <source>
        <dbReference type="ARBA" id="ARBA00023002"/>
    </source>
</evidence>
<accession>A0AA41R0Z5</accession>
<evidence type="ECO:0000256" key="1">
    <source>
        <dbReference type="ARBA" id="ARBA00006484"/>
    </source>
</evidence>
<dbReference type="AlphaFoldDB" id="A0AA41R0Z5"/>
<evidence type="ECO:0000256" key="3">
    <source>
        <dbReference type="RuleBase" id="RU000363"/>
    </source>
</evidence>
<organism evidence="4 5">
    <name type="scientific">Desulfatitalea alkaliphila</name>
    <dbReference type="NCBI Taxonomy" id="2929485"/>
    <lineage>
        <taxon>Bacteria</taxon>
        <taxon>Pseudomonadati</taxon>
        <taxon>Thermodesulfobacteriota</taxon>
        <taxon>Desulfobacteria</taxon>
        <taxon>Desulfobacterales</taxon>
        <taxon>Desulfosarcinaceae</taxon>
        <taxon>Desulfatitalea</taxon>
    </lineage>
</organism>
<proteinExistence type="inferred from homology"/>